<feature type="compositionally biased region" description="Basic and acidic residues" evidence="1">
    <location>
        <begin position="344"/>
        <end position="362"/>
    </location>
</feature>
<dbReference type="AlphaFoldDB" id="A0ABD3NLT2"/>
<organism evidence="2 3">
    <name type="scientific">Cyclotella atomus</name>
    <dbReference type="NCBI Taxonomy" id="382360"/>
    <lineage>
        <taxon>Eukaryota</taxon>
        <taxon>Sar</taxon>
        <taxon>Stramenopiles</taxon>
        <taxon>Ochrophyta</taxon>
        <taxon>Bacillariophyta</taxon>
        <taxon>Coscinodiscophyceae</taxon>
        <taxon>Thalassiosirophycidae</taxon>
        <taxon>Stephanodiscales</taxon>
        <taxon>Stephanodiscaceae</taxon>
        <taxon>Cyclotella</taxon>
    </lineage>
</organism>
<protein>
    <submittedName>
        <fullName evidence="2">Uncharacterized protein</fullName>
    </submittedName>
</protein>
<keyword evidence="3" id="KW-1185">Reference proteome</keyword>
<evidence type="ECO:0000256" key="1">
    <source>
        <dbReference type="SAM" id="MobiDB-lite"/>
    </source>
</evidence>
<feature type="compositionally biased region" description="Polar residues" evidence="1">
    <location>
        <begin position="13"/>
        <end position="24"/>
    </location>
</feature>
<evidence type="ECO:0000313" key="3">
    <source>
        <dbReference type="Proteomes" id="UP001530400"/>
    </source>
</evidence>
<evidence type="ECO:0000313" key="2">
    <source>
        <dbReference type="EMBL" id="KAL3776915.1"/>
    </source>
</evidence>
<reference evidence="2 3" key="1">
    <citation type="submission" date="2024-10" db="EMBL/GenBank/DDBJ databases">
        <title>Updated reference genomes for cyclostephanoid diatoms.</title>
        <authorList>
            <person name="Roberts W.R."/>
            <person name="Alverson A.J."/>
        </authorList>
    </citation>
    <scope>NUCLEOTIDE SEQUENCE [LARGE SCALE GENOMIC DNA]</scope>
    <source>
        <strain evidence="2 3">AJA010-31</strain>
    </source>
</reference>
<feature type="compositionally biased region" description="Acidic residues" evidence="1">
    <location>
        <begin position="244"/>
        <end position="258"/>
    </location>
</feature>
<dbReference type="Gene3D" id="1.20.1270.60">
    <property type="entry name" value="Arfaptin homology (AH) domain/BAR domain"/>
    <property type="match status" value="1"/>
</dbReference>
<proteinExistence type="predicted"/>
<feature type="region of interest" description="Disordered" evidence="1">
    <location>
        <begin position="1"/>
        <end position="33"/>
    </location>
</feature>
<dbReference type="EMBL" id="JALLPJ020001076">
    <property type="protein sequence ID" value="KAL3776915.1"/>
    <property type="molecule type" value="Genomic_DNA"/>
</dbReference>
<feature type="compositionally biased region" description="Basic and acidic residues" evidence="1">
    <location>
        <begin position="279"/>
        <end position="291"/>
    </location>
</feature>
<comment type="caution">
    <text evidence="2">The sequence shown here is derived from an EMBL/GenBank/DDBJ whole genome shotgun (WGS) entry which is preliminary data.</text>
</comment>
<gene>
    <name evidence="2" type="ORF">ACHAWO_004154</name>
</gene>
<dbReference type="InterPro" id="IPR027267">
    <property type="entry name" value="AH/BAR_dom_sf"/>
</dbReference>
<feature type="compositionally biased region" description="Basic and acidic residues" evidence="1">
    <location>
        <begin position="135"/>
        <end position="149"/>
    </location>
</feature>
<sequence length="604" mass="67424">MKFNLFHHGGGNAPTQKEVPTSPSQDEESKLAPGATTVVNKKNKTADSDEIIAKVDAAYKEFTAFQTNLKTLLRLYKDEHHAMITIHEKRFETAKTLDLMFAFSPLSSAVAQGSPSAPAPREFFRDSLLNIVGQDEEKLNRGEVSHRDSSGGNNPFEEGKGQEPEEDVAYEPDARVSRGSVDAPEVEEEQSISLQTVDHAPAEPQVDPPADVVIPDNYPKDDGPCESIGGSITRDSSGLNVIADTEEGEDDAPTDEDTANNVNSKSIVPDAVEEGTESEVVHDPQGEKEEPPPSESYCESNGPDSEINAEPTGETAVRTESISFTKSKGAESNCNDDAVDEEVVEKRETDEVTDKEQHGEPEITVEIQKEEPSAPAQSTDVPNVSPEKEYFSSVSPHAVWSGTTRQSYYDVQELAYKEGKKYIEQHDNLVKYVEDWERILFQRVHGLYTEYMKQRKNLQHYIKKVSRLEPCMDQLKKEMSKLEKQAVEKEKEVNPKKVEKLDRNEVKLVGAREAHDNSGETLYLFLDEVTHRAWRDVYPLLQRTVKFDQDFSAMQAKIFVRLNGTIELLDLVGKNEAISVASRLKSLQTLHPEVIYTGEAVKNV</sequence>
<feature type="compositionally biased region" description="Polar residues" evidence="1">
    <location>
        <begin position="318"/>
        <end position="335"/>
    </location>
</feature>
<accession>A0ABD3NLT2</accession>
<feature type="region of interest" description="Disordered" evidence="1">
    <location>
        <begin position="135"/>
        <end position="362"/>
    </location>
</feature>
<dbReference type="Proteomes" id="UP001530400">
    <property type="component" value="Unassembled WGS sequence"/>
</dbReference>
<name>A0ABD3NLT2_9STRA</name>